<evidence type="ECO:0000256" key="8">
    <source>
        <dbReference type="ARBA" id="ARBA00023242"/>
    </source>
</evidence>
<dbReference type="GO" id="GO:0005634">
    <property type="term" value="C:nucleus"/>
    <property type="evidence" value="ECO:0007669"/>
    <property type="project" value="UniProtKB-SubCell"/>
</dbReference>
<evidence type="ECO:0000313" key="14">
    <source>
        <dbReference type="WBParaSite" id="maker-uti_cns_0001401-snap-gene-0.9-mRNA-1"/>
    </source>
</evidence>
<dbReference type="Proteomes" id="UP000095280">
    <property type="component" value="Unplaced"/>
</dbReference>
<dbReference type="Pfam" id="PF00583">
    <property type="entry name" value="Acetyltransf_1"/>
    <property type="match status" value="1"/>
</dbReference>
<keyword evidence="7" id="KW-0808">Transferase</keyword>
<evidence type="ECO:0000259" key="12">
    <source>
        <dbReference type="PROSITE" id="PS51186"/>
    </source>
</evidence>
<dbReference type="EC" id="2.3.1.257" evidence="4"/>
<keyword evidence="13" id="KW-1185">Reference proteome</keyword>
<comment type="catalytic activity">
    <reaction evidence="10">
        <text>N-terminal L-seryl-[histone H2A] + acetyl-CoA = N-terminal N(alpha)-acetyl-L-seryl-[histone H2A] + CoA + H(+)</text>
        <dbReference type="Rhea" id="RHEA:50600"/>
        <dbReference type="Rhea" id="RHEA-COMP:12742"/>
        <dbReference type="Rhea" id="RHEA-COMP:12744"/>
        <dbReference type="ChEBI" id="CHEBI:15378"/>
        <dbReference type="ChEBI" id="CHEBI:57287"/>
        <dbReference type="ChEBI" id="CHEBI:57288"/>
        <dbReference type="ChEBI" id="CHEBI:64738"/>
        <dbReference type="ChEBI" id="CHEBI:83690"/>
        <dbReference type="EC" id="2.3.1.257"/>
    </reaction>
</comment>
<dbReference type="GO" id="GO:1990189">
    <property type="term" value="F:protein N-terminal-serine acetyltransferase activity"/>
    <property type="evidence" value="ECO:0007669"/>
    <property type="project" value="UniProtKB-EC"/>
</dbReference>
<dbReference type="WBParaSite" id="maker-uti_cns_0001401-snap-gene-0.9-mRNA-1">
    <property type="protein sequence ID" value="maker-uti_cns_0001401-snap-gene-0.9-mRNA-1"/>
    <property type="gene ID" value="maker-uti_cns_0001401-snap-gene-0.9"/>
</dbReference>
<feature type="domain" description="N-acetyltransferase" evidence="12">
    <location>
        <begin position="74"/>
        <end position="221"/>
    </location>
</feature>
<evidence type="ECO:0000256" key="6">
    <source>
        <dbReference type="ARBA" id="ARBA00022490"/>
    </source>
</evidence>
<comment type="catalytic activity">
    <reaction evidence="11">
        <text>N-terminal L-seryl-[histone H4] + acetyl-CoA = N-terminal N(alpha)-acetyl-L-seryl-[histone H4] + CoA + H(+)</text>
        <dbReference type="Rhea" id="RHEA:50596"/>
        <dbReference type="Rhea" id="RHEA-COMP:12740"/>
        <dbReference type="Rhea" id="RHEA-COMP:12743"/>
        <dbReference type="ChEBI" id="CHEBI:15378"/>
        <dbReference type="ChEBI" id="CHEBI:57287"/>
        <dbReference type="ChEBI" id="CHEBI:57288"/>
        <dbReference type="ChEBI" id="CHEBI:64738"/>
        <dbReference type="ChEBI" id="CHEBI:83690"/>
        <dbReference type="EC" id="2.3.1.257"/>
    </reaction>
</comment>
<evidence type="ECO:0000256" key="9">
    <source>
        <dbReference type="ARBA" id="ARBA00023315"/>
    </source>
</evidence>
<dbReference type="WBParaSite" id="maker-uti_cns_0004622-snap-gene-0.28-mRNA-1">
    <property type="protein sequence ID" value="maker-uti_cns_0004622-snap-gene-0.28-mRNA-1"/>
    <property type="gene ID" value="maker-uti_cns_0004622-snap-gene-0.28"/>
</dbReference>
<evidence type="ECO:0000256" key="10">
    <source>
        <dbReference type="ARBA" id="ARBA00047821"/>
    </source>
</evidence>
<evidence type="ECO:0000256" key="2">
    <source>
        <dbReference type="ARBA" id="ARBA00004496"/>
    </source>
</evidence>
<dbReference type="Gene3D" id="3.40.630.30">
    <property type="match status" value="1"/>
</dbReference>
<dbReference type="PROSITE" id="PS51186">
    <property type="entry name" value="GNAT"/>
    <property type="match status" value="1"/>
</dbReference>
<comment type="similarity">
    <text evidence="3">Belongs to the acetyltransferase family. NAA40 subfamily.</text>
</comment>
<evidence type="ECO:0000256" key="1">
    <source>
        <dbReference type="ARBA" id="ARBA00004123"/>
    </source>
</evidence>
<comment type="subcellular location">
    <subcellularLocation>
        <location evidence="2">Cytoplasm</location>
    </subcellularLocation>
    <subcellularLocation>
        <location evidence="1">Nucleus</location>
    </subcellularLocation>
</comment>
<accession>A0A1I8GAZ1</accession>
<sequence>QPKPRSASAEARDAAWELVRAAQAIDNPLAAYLPKSATFEARPRPGKAISSTTPPLRCQLECRRADDVSADDRDVIMQLISDNMSALYAESSWGWKEREKKREIFDDRHYFLLARRDSDKKLVGLANIRFDLDFNAPVLYCYELQVRSDCQGQGLGKFLLLSMQIMATRARMAKLMVTVFKANERTLKFFYDMRFKRDETDLGEQGENVDLDYVILSKTTSQ</sequence>
<dbReference type="InterPro" id="IPR016181">
    <property type="entry name" value="Acyl_CoA_acyltransferase"/>
</dbReference>
<keyword evidence="9" id="KW-0012">Acyltransferase</keyword>
<evidence type="ECO:0000256" key="4">
    <source>
        <dbReference type="ARBA" id="ARBA00012950"/>
    </source>
</evidence>
<dbReference type="CDD" id="cd04301">
    <property type="entry name" value="NAT_SF"/>
    <property type="match status" value="1"/>
</dbReference>
<evidence type="ECO:0000313" key="15">
    <source>
        <dbReference type="WBParaSite" id="maker-uti_cns_0004622-snap-gene-0.28-mRNA-1"/>
    </source>
</evidence>
<organism evidence="13 14">
    <name type="scientific">Macrostomum lignano</name>
    <dbReference type="NCBI Taxonomy" id="282301"/>
    <lineage>
        <taxon>Eukaryota</taxon>
        <taxon>Metazoa</taxon>
        <taxon>Spiralia</taxon>
        <taxon>Lophotrochozoa</taxon>
        <taxon>Platyhelminthes</taxon>
        <taxon>Rhabditophora</taxon>
        <taxon>Macrostomorpha</taxon>
        <taxon>Macrostomida</taxon>
        <taxon>Macrostomidae</taxon>
        <taxon>Macrostomum</taxon>
    </lineage>
</organism>
<dbReference type="AlphaFoldDB" id="A0A1I8GAZ1"/>
<keyword evidence="8" id="KW-0539">Nucleus</keyword>
<name>A0A1I8GAZ1_9PLAT</name>
<evidence type="ECO:0000313" key="13">
    <source>
        <dbReference type="Proteomes" id="UP000095280"/>
    </source>
</evidence>
<evidence type="ECO:0000256" key="7">
    <source>
        <dbReference type="ARBA" id="ARBA00022679"/>
    </source>
</evidence>
<dbReference type="InterPro" id="IPR039949">
    <property type="entry name" value="NAA40"/>
</dbReference>
<dbReference type="PANTHER" id="PTHR20531:SF1">
    <property type="entry name" value="N-ALPHA-ACETYLTRANSFERASE 40"/>
    <property type="match status" value="1"/>
</dbReference>
<dbReference type="GO" id="GO:0005737">
    <property type="term" value="C:cytoplasm"/>
    <property type="evidence" value="ECO:0007669"/>
    <property type="project" value="UniProtKB-SubCell"/>
</dbReference>
<reference evidence="14 15" key="1">
    <citation type="submission" date="2016-11" db="UniProtKB">
        <authorList>
            <consortium name="WormBaseParasite"/>
        </authorList>
    </citation>
    <scope>IDENTIFICATION</scope>
</reference>
<evidence type="ECO:0000256" key="3">
    <source>
        <dbReference type="ARBA" id="ARBA00008870"/>
    </source>
</evidence>
<protein>
    <recommendedName>
        <fullName evidence="5">N-alpha-acetyltransferase 40</fullName>
        <ecNumber evidence="4">2.3.1.257</ecNumber>
    </recommendedName>
</protein>
<evidence type="ECO:0000256" key="11">
    <source>
        <dbReference type="ARBA" id="ARBA00049524"/>
    </source>
</evidence>
<keyword evidence="6" id="KW-0963">Cytoplasm</keyword>
<proteinExistence type="inferred from homology"/>
<evidence type="ECO:0000256" key="5">
    <source>
        <dbReference type="ARBA" id="ARBA00015043"/>
    </source>
</evidence>
<dbReference type="GO" id="GO:0043998">
    <property type="term" value="F:histone H2A acetyltransferase activity"/>
    <property type="evidence" value="ECO:0007669"/>
    <property type="project" value="InterPro"/>
</dbReference>
<dbReference type="InterPro" id="IPR000182">
    <property type="entry name" value="GNAT_dom"/>
</dbReference>
<dbReference type="GO" id="GO:0010485">
    <property type="term" value="F:histone H4 acetyltransferase activity"/>
    <property type="evidence" value="ECO:0007669"/>
    <property type="project" value="InterPro"/>
</dbReference>
<dbReference type="SUPFAM" id="SSF55729">
    <property type="entry name" value="Acyl-CoA N-acyltransferases (Nat)"/>
    <property type="match status" value="1"/>
</dbReference>
<dbReference type="PANTHER" id="PTHR20531">
    <property type="entry name" value="N-ALPHA-ACETYLTRANSFERASE 40"/>
    <property type="match status" value="1"/>
</dbReference>